<keyword evidence="3" id="KW-0202">Cytokine</keyword>
<dbReference type="InterPro" id="IPR029034">
    <property type="entry name" value="Cystine-knot_cytokine"/>
</dbReference>
<evidence type="ECO:0000256" key="1">
    <source>
        <dbReference type="ARBA" id="ARBA00004613"/>
    </source>
</evidence>
<dbReference type="EMBL" id="VWZF01001856">
    <property type="protein sequence ID" value="NXF73754.1"/>
    <property type="molecule type" value="Genomic_DNA"/>
</dbReference>
<feature type="non-terminal residue" evidence="7">
    <location>
        <position position="1"/>
    </location>
</feature>
<dbReference type="GO" id="GO:0005615">
    <property type="term" value="C:extracellular space"/>
    <property type="evidence" value="ECO:0007669"/>
    <property type="project" value="UniProtKB-KW"/>
</dbReference>
<dbReference type="Pfam" id="PF06083">
    <property type="entry name" value="IL17"/>
    <property type="match status" value="1"/>
</dbReference>
<dbReference type="SUPFAM" id="SSF57501">
    <property type="entry name" value="Cystine-knot cytokines"/>
    <property type="match status" value="1"/>
</dbReference>
<feature type="chain" id="PRO_5029507578" evidence="6">
    <location>
        <begin position="21"/>
        <end position="165"/>
    </location>
</feature>
<dbReference type="InterPro" id="IPR010345">
    <property type="entry name" value="IL-17_fam"/>
</dbReference>
<dbReference type="PRINTS" id="PR01932">
    <property type="entry name" value="INTRLEUKIN17"/>
</dbReference>
<evidence type="ECO:0000256" key="5">
    <source>
        <dbReference type="ARBA" id="ARBA00022729"/>
    </source>
</evidence>
<gene>
    <name evidence="7" type="primary">Il17a</name>
    <name evidence="7" type="ORF">SCLMEX_R09794</name>
</gene>
<dbReference type="OrthoDB" id="6093351at2759"/>
<comment type="subcellular location">
    <subcellularLocation>
        <location evidence="1">Secreted</location>
    </subcellularLocation>
</comment>
<evidence type="ECO:0000256" key="6">
    <source>
        <dbReference type="SAM" id="SignalP"/>
    </source>
</evidence>
<dbReference type="Proteomes" id="UP000588334">
    <property type="component" value="Unassembled WGS sequence"/>
</dbReference>
<protein>
    <submittedName>
        <fullName evidence="7">IL17 protein</fullName>
    </submittedName>
</protein>
<evidence type="ECO:0000313" key="8">
    <source>
        <dbReference type="Proteomes" id="UP000588334"/>
    </source>
</evidence>
<comment type="similarity">
    <text evidence="2">Belongs to the IL-17 family.</text>
</comment>
<dbReference type="Gene3D" id="2.10.90.10">
    <property type="entry name" value="Cystine-knot cytokines"/>
    <property type="match status" value="1"/>
</dbReference>
<proteinExistence type="inferred from homology"/>
<keyword evidence="5 6" id="KW-0732">Signal</keyword>
<dbReference type="InterPro" id="IPR020440">
    <property type="entry name" value="IL-17_chr"/>
</dbReference>
<sequence length="165" mass="18366">CTTLLQPRSLLLMLLALLSASTSPLGKVVKPGLKPESLSKQVYPGCQTQKDSKFPQTVRVNVSIINTNQDTKASLDVSSRSLSPWDYRIDEDPNRFPQAIADAKCRHSRCVNPDGQLDHGLNSVPVTQEILVLRREQKGCQQSYRLEKKLITVGCTCVTPLIRHQ</sequence>
<reference evidence="7 8" key="1">
    <citation type="submission" date="2019-09" db="EMBL/GenBank/DDBJ databases">
        <title>Bird 10,000 Genomes (B10K) Project - Family phase.</title>
        <authorList>
            <person name="Zhang G."/>
        </authorList>
    </citation>
    <scope>NUCLEOTIDE SEQUENCE [LARGE SCALE GENOMIC DNA]</scope>
    <source>
        <strain evidence="7">B10K-DU-001-03</strain>
        <tissue evidence="7">Muscle</tissue>
    </source>
</reference>
<comment type="caution">
    <text evidence="7">The sequence shown here is derived from an EMBL/GenBank/DDBJ whole genome shotgun (WGS) entry which is preliminary data.</text>
</comment>
<feature type="signal peptide" evidence="6">
    <location>
        <begin position="1"/>
        <end position="20"/>
    </location>
</feature>
<dbReference type="AlphaFoldDB" id="A0A7K8W546"/>
<keyword evidence="4" id="KW-0964">Secreted</keyword>
<feature type="non-terminal residue" evidence="7">
    <location>
        <position position="165"/>
    </location>
</feature>
<dbReference type="GO" id="GO:0005125">
    <property type="term" value="F:cytokine activity"/>
    <property type="evidence" value="ECO:0007669"/>
    <property type="project" value="UniProtKB-KW"/>
</dbReference>
<evidence type="ECO:0000256" key="4">
    <source>
        <dbReference type="ARBA" id="ARBA00022525"/>
    </source>
</evidence>
<name>A0A7K8W546_9FURN</name>
<organism evidence="7 8">
    <name type="scientific">Sclerurus mexicanus</name>
    <name type="common">tawny-throated leaftosser</name>
    <dbReference type="NCBI Taxonomy" id="265632"/>
    <lineage>
        <taxon>Eukaryota</taxon>
        <taxon>Metazoa</taxon>
        <taxon>Chordata</taxon>
        <taxon>Craniata</taxon>
        <taxon>Vertebrata</taxon>
        <taxon>Euteleostomi</taxon>
        <taxon>Archelosauria</taxon>
        <taxon>Archosauria</taxon>
        <taxon>Dinosauria</taxon>
        <taxon>Saurischia</taxon>
        <taxon>Theropoda</taxon>
        <taxon>Coelurosauria</taxon>
        <taxon>Aves</taxon>
        <taxon>Neognathae</taxon>
        <taxon>Neoaves</taxon>
        <taxon>Telluraves</taxon>
        <taxon>Australaves</taxon>
        <taxon>Passeriformes</taxon>
        <taxon>Furnariidae</taxon>
        <taxon>Sclerurus</taxon>
    </lineage>
</organism>
<keyword evidence="8" id="KW-1185">Reference proteome</keyword>
<accession>A0A7K8W546</accession>
<dbReference type="GO" id="GO:0006954">
    <property type="term" value="P:inflammatory response"/>
    <property type="evidence" value="ECO:0007669"/>
    <property type="project" value="InterPro"/>
</dbReference>
<evidence type="ECO:0000256" key="3">
    <source>
        <dbReference type="ARBA" id="ARBA00022514"/>
    </source>
</evidence>
<evidence type="ECO:0000256" key="2">
    <source>
        <dbReference type="ARBA" id="ARBA00007236"/>
    </source>
</evidence>
<evidence type="ECO:0000313" key="7">
    <source>
        <dbReference type="EMBL" id="NXF73754.1"/>
    </source>
</evidence>